<keyword evidence="1" id="KW-0479">Metal-binding</keyword>
<accession>A0A1B7MU23</accession>
<evidence type="ECO:0000256" key="2">
    <source>
        <dbReference type="ARBA" id="ARBA00022771"/>
    </source>
</evidence>
<gene>
    <name evidence="6" type="ORF">K503DRAFT_858203</name>
</gene>
<proteinExistence type="predicted"/>
<dbReference type="OrthoDB" id="3202243at2759"/>
<dbReference type="PROSITE" id="PS01360">
    <property type="entry name" value="ZF_MYND_1"/>
    <property type="match status" value="1"/>
</dbReference>
<protein>
    <recommendedName>
        <fullName evidence="5">MYND-type domain-containing protein</fullName>
    </recommendedName>
</protein>
<name>A0A1B7MU23_9AGAM</name>
<dbReference type="Gene3D" id="6.10.140.2220">
    <property type="match status" value="1"/>
</dbReference>
<evidence type="ECO:0000256" key="1">
    <source>
        <dbReference type="ARBA" id="ARBA00022723"/>
    </source>
</evidence>
<dbReference type="Proteomes" id="UP000092154">
    <property type="component" value="Unassembled WGS sequence"/>
</dbReference>
<sequence>MALRINARDRAALKTLPRLIQRKVSGALHGSVEDLRYVVASLDELGDAMLLLLPVFHAQLEAYPVPDGVSPDVVQVIMLAKLSMGGIVTISSHIPSNSMSLQVRTAHDAVASKWEMLFSWMQFFSNNFLPPSQIPAVLPHGLFVSTYDALIITVRLLSVMSHFTEVGRQMMKTNPTVQAFFFRAWVIVGGLKRDDLADPLRPGDRHVAALTQANICSISVASLDGTLASLPVSIIASAAGGTIPMASLALRYIRRLAKEISNIPEPMIQTMENVDFSCMLACVRGLAQAIRFMQSLGQREGGCQELFLQMGAVRTVLHVVTMLWERLLTPAWNISDNDPNVGLAARREALYMAYRYIAYSMNCADDSISVVSQALQHGLLECLLRTGTLPAERVDNARRFEYDHDIQLLKELPRFFVFSKVLRALGPALQKVKQADLEPRASRDPMLWDLWQSFDSAARIFITLYELPGGHHFYRYQCGNQTCSVDFSENDVTALGCSGCLLTRYCSKSCQKDAWKSGHRIHCRMLRSAIGNRDIREIRKSLPIIAMTESWILNKRLDEIKAGYESIRDMMEPSNDRYVLQVNMSVHPVGLSMYPLRDYPLVGAIGSSDTFDHGIADLVTTTEDSAYDLVAVKVRFGRESYSLFSPATALGIAFGWTSGIQ</sequence>
<dbReference type="InterPro" id="IPR002893">
    <property type="entry name" value="Znf_MYND"/>
</dbReference>
<dbReference type="PROSITE" id="PS50865">
    <property type="entry name" value="ZF_MYND_2"/>
    <property type="match status" value="1"/>
</dbReference>
<feature type="domain" description="MYND-type" evidence="5">
    <location>
        <begin position="475"/>
        <end position="523"/>
    </location>
</feature>
<dbReference type="Pfam" id="PF01753">
    <property type="entry name" value="zf-MYND"/>
    <property type="match status" value="1"/>
</dbReference>
<organism evidence="6 7">
    <name type="scientific">Rhizopogon vinicolor AM-OR11-026</name>
    <dbReference type="NCBI Taxonomy" id="1314800"/>
    <lineage>
        <taxon>Eukaryota</taxon>
        <taxon>Fungi</taxon>
        <taxon>Dikarya</taxon>
        <taxon>Basidiomycota</taxon>
        <taxon>Agaricomycotina</taxon>
        <taxon>Agaricomycetes</taxon>
        <taxon>Agaricomycetidae</taxon>
        <taxon>Boletales</taxon>
        <taxon>Suillineae</taxon>
        <taxon>Rhizopogonaceae</taxon>
        <taxon>Rhizopogon</taxon>
    </lineage>
</organism>
<evidence type="ECO:0000313" key="6">
    <source>
        <dbReference type="EMBL" id="OAX36123.1"/>
    </source>
</evidence>
<dbReference type="EMBL" id="KV448441">
    <property type="protein sequence ID" value="OAX36123.1"/>
    <property type="molecule type" value="Genomic_DNA"/>
</dbReference>
<reference evidence="6 7" key="1">
    <citation type="submission" date="2016-06" db="EMBL/GenBank/DDBJ databases">
        <title>Comparative genomics of the ectomycorrhizal sister species Rhizopogon vinicolor and Rhizopogon vesiculosus (Basidiomycota: Boletales) reveals a divergence of the mating type B locus.</title>
        <authorList>
            <consortium name="DOE Joint Genome Institute"/>
            <person name="Mujic A.B."/>
            <person name="Kuo A."/>
            <person name="Tritt A."/>
            <person name="Lipzen A."/>
            <person name="Chen C."/>
            <person name="Johnson J."/>
            <person name="Sharma A."/>
            <person name="Barry K."/>
            <person name="Grigoriev I.V."/>
            <person name="Spatafora J.W."/>
        </authorList>
    </citation>
    <scope>NUCLEOTIDE SEQUENCE [LARGE SCALE GENOMIC DNA]</scope>
    <source>
        <strain evidence="6 7">AM-OR11-026</strain>
    </source>
</reference>
<keyword evidence="3" id="KW-0862">Zinc</keyword>
<dbReference type="STRING" id="1314800.A0A1B7MU23"/>
<keyword evidence="7" id="KW-1185">Reference proteome</keyword>
<evidence type="ECO:0000259" key="5">
    <source>
        <dbReference type="PROSITE" id="PS50865"/>
    </source>
</evidence>
<dbReference type="Gene3D" id="1.10.220.160">
    <property type="match status" value="1"/>
</dbReference>
<evidence type="ECO:0000256" key="4">
    <source>
        <dbReference type="PROSITE-ProRule" id="PRU00134"/>
    </source>
</evidence>
<dbReference type="InParanoid" id="A0A1B7MU23"/>
<keyword evidence="2 4" id="KW-0863">Zinc-finger</keyword>
<dbReference type="AlphaFoldDB" id="A0A1B7MU23"/>
<dbReference type="GO" id="GO:0008270">
    <property type="term" value="F:zinc ion binding"/>
    <property type="evidence" value="ECO:0007669"/>
    <property type="project" value="UniProtKB-KW"/>
</dbReference>
<evidence type="ECO:0000313" key="7">
    <source>
        <dbReference type="Proteomes" id="UP000092154"/>
    </source>
</evidence>
<evidence type="ECO:0000256" key="3">
    <source>
        <dbReference type="ARBA" id="ARBA00022833"/>
    </source>
</evidence>
<dbReference type="SUPFAM" id="SSF144232">
    <property type="entry name" value="HIT/MYND zinc finger-like"/>
    <property type="match status" value="1"/>
</dbReference>